<evidence type="ECO:0000259" key="3">
    <source>
        <dbReference type="Pfam" id="PF00534"/>
    </source>
</evidence>
<evidence type="ECO:0000256" key="1">
    <source>
        <dbReference type="ARBA" id="ARBA00022679"/>
    </source>
</evidence>
<dbReference type="AlphaFoldDB" id="A0A2M6IUA3"/>
<dbReference type="Gene3D" id="3.40.50.2000">
    <property type="entry name" value="Glycogen Phosphorylase B"/>
    <property type="match status" value="2"/>
</dbReference>
<keyword evidence="1" id="KW-0808">Transferase</keyword>
<dbReference type="PANTHER" id="PTHR46401:SF2">
    <property type="entry name" value="GLYCOSYLTRANSFERASE WBBK-RELATED"/>
    <property type="match status" value="1"/>
</dbReference>
<keyword evidence="2" id="KW-0472">Membrane</keyword>
<evidence type="ECO:0000313" key="5">
    <source>
        <dbReference type="Proteomes" id="UP000231056"/>
    </source>
</evidence>
<dbReference type="Pfam" id="PF00534">
    <property type="entry name" value="Glycos_transf_1"/>
    <property type="match status" value="1"/>
</dbReference>
<dbReference type="GO" id="GO:0016757">
    <property type="term" value="F:glycosyltransferase activity"/>
    <property type="evidence" value="ECO:0007669"/>
    <property type="project" value="InterPro"/>
</dbReference>
<dbReference type="Proteomes" id="UP000231056">
    <property type="component" value="Unassembled WGS sequence"/>
</dbReference>
<dbReference type="EMBL" id="PCVM01000052">
    <property type="protein sequence ID" value="PIQ73499.1"/>
    <property type="molecule type" value="Genomic_DNA"/>
</dbReference>
<proteinExistence type="predicted"/>
<dbReference type="PANTHER" id="PTHR46401">
    <property type="entry name" value="GLYCOSYLTRANSFERASE WBBK-RELATED"/>
    <property type="match status" value="1"/>
</dbReference>
<name>A0A2M6IUA3_9BACT</name>
<sequence length="354" mass="40701">MKICYIFSNFHHAHITGQAGVMNKLILKASENNQVFVISNTHQAEQITRDGVSYYLYDMSSSILKFIVSTIHIGRILRKIRPDIIHVNGALMSVYISFINILVGCTQVILLSETIENIPLILKWMAILSFRSHPAIFVTSNYLKMELISAGIPERKIHLIRIGLGQKFIDVQQKTEATDILYFGDSNINRGFDFIVHLAEALQKKKFTILLRYTFAEADILLKRVSLLPNVSVKIYPYKEPLEQLLMVSKLIILPFRWMLIRPPISILEAMALRKCVITSLMKGNEEIIDQGKTGFMVDFKNKERVISLINKLLDNPSERKVIGTEASKKIQKMYSKNEYEKIFHTYHLLLNTQ</sequence>
<keyword evidence="2" id="KW-0812">Transmembrane</keyword>
<dbReference type="InterPro" id="IPR001296">
    <property type="entry name" value="Glyco_trans_1"/>
</dbReference>
<evidence type="ECO:0000313" key="4">
    <source>
        <dbReference type="EMBL" id="PIQ73499.1"/>
    </source>
</evidence>
<reference evidence="4 5" key="1">
    <citation type="submission" date="2017-09" db="EMBL/GenBank/DDBJ databases">
        <title>Depth-based differentiation of microbial function through sediment-hosted aquifers and enrichment of novel symbionts in the deep terrestrial subsurface.</title>
        <authorList>
            <person name="Probst A.J."/>
            <person name="Ladd B."/>
            <person name="Jarett J.K."/>
            <person name="Geller-Mcgrath D.E."/>
            <person name="Sieber C.M."/>
            <person name="Emerson J.B."/>
            <person name="Anantharaman K."/>
            <person name="Thomas B.C."/>
            <person name="Malmstrom R."/>
            <person name="Stieglmeier M."/>
            <person name="Klingl A."/>
            <person name="Woyke T."/>
            <person name="Ryan C.M."/>
            <person name="Banfield J.F."/>
        </authorList>
    </citation>
    <scope>NUCLEOTIDE SEQUENCE [LARGE SCALE GENOMIC DNA]</scope>
    <source>
        <strain evidence="4">CG11_big_fil_rev_8_21_14_0_20_36_8</strain>
    </source>
</reference>
<feature type="domain" description="Glycosyl transferase family 1" evidence="3">
    <location>
        <begin position="229"/>
        <end position="329"/>
    </location>
</feature>
<dbReference type="GO" id="GO:0009103">
    <property type="term" value="P:lipopolysaccharide biosynthetic process"/>
    <property type="evidence" value="ECO:0007669"/>
    <property type="project" value="TreeGrafter"/>
</dbReference>
<accession>A0A2M6IUA3</accession>
<feature type="transmembrane region" description="Helical" evidence="2">
    <location>
        <begin position="89"/>
        <end position="110"/>
    </location>
</feature>
<protein>
    <recommendedName>
        <fullName evidence="3">Glycosyl transferase family 1 domain-containing protein</fullName>
    </recommendedName>
</protein>
<organism evidence="4 5">
    <name type="scientific">Candidatus Roizmanbacteria bacterium CG11_big_fil_rev_8_21_14_0_20_36_8</name>
    <dbReference type="NCBI Taxonomy" id="1974856"/>
    <lineage>
        <taxon>Bacteria</taxon>
        <taxon>Candidatus Roizmaniibacteriota</taxon>
    </lineage>
</organism>
<comment type="caution">
    <text evidence="4">The sequence shown here is derived from an EMBL/GenBank/DDBJ whole genome shotgun (WGS) entry which is preliminary data.</text>
</comment>
<evidence type="ECO:0000256" key="2">
    <source>
        <dbReference type="SAM" id="Phobius"/>
    </source>
</evidence>
<gene>
    <name evidence="4" type="ORF">COV58_02145</name>
</gene>
<dbReference type="SUPFAM" id="SSF53756">
    <property type="entry name" value="UDP-Glycosyltransferase/glycogen phosphorylase"/>
    <property type="match status" value="1"/>
</dbReference>
<keyword evidence="2" id="KW-1133">Transmembrane helix</keyword>